<accession>A0A6J0NVM4</accession>
<proteinExistence type="predicted"/>
<keyword evidence="3" id="KW-0238">DNA-binding</keyword>
<dbReference type="SUPFAM" id="SSF46689">
    <property type="entry name" value="Homeodomain-like"/>
    <property type="match status" value="1"/>
</dbReference>
<evidence type="ECO:0000313" key="8">
    <source>
        <dbReference type="Proteomes" id="UP000504610"/>
    </source>
</evidence>
<name>A0A6J0NVM4_RAPSA</name>
<keyword evidence="2" id="KW-0805">Transcription regulation</keyword>
<dbReference type="GO" id="GO:0003700">
    <property type="term" value="F:DNA-binding transcription factor activity"/>
    <property type="evidence" value="ECO:0007669"/>
    <property type="project" value="InterPro"/>
</dbReference>
<dbReference type="Proteomes" id="UP000504610">
    <property type="component" value="Chromosome 5"/>
</dbReference>
<feature type="region of interest" description="Disordered" evidence="6">
    <location>
        <begin position="281"/>
        <end position="337"/>
    </location>
</feature>
<dbReference type="GO" id="GO:0003677">
    <property type="term" value="F:DNA binding"/>
    <property type="evidence" value="ECO:0007669"/>
    <property type="project" value="UniProtKB-KW"/>
</dbReference>
<keyword evidence="5" id="KW-0539">Nucleus</keyword>
<dbReference type="Pfam" id="PF26575">
    <property type="entry name" value="HHO5_N"/>
    <property type="match status" value="1"/>
</dbReference>
<dbReference type="InterPro" id="IPR044787">
    <property type="entry name" value="HHO5-like"/>
</dbReference>
<gene>
    <name evidence="9" type="primary">LOC108859449</name>
</gene>
<evidence type="ECO:0000259" key="7">
    <source>
        <dbReference type="PROSITE" id="PS51294"/>
    </source>
</evidence>
<keyword evidence="4" id="KW-0804">Transcription</keyword>
<reference evidence="9" key="2">
    <citation type="submission" date="2025-08" db="UniProtKB">
        <authorList>
            <consortium name="RefSeq"/>
        </authorList>
    </citation>
    <scope>IDENTIFICATION</scope>
    <source>
        <tissue evidence="9">Leaf</tissue>
    </source>
</reference>
<protein>
    <submittedName>
        <fullName evidence="9">Transcription factor HHO6</fullName>
    </submittedName>
</protein>
<keyword evidence="8" id="KW-1185">Reference proteome</keyword>
<dbReference type="InterPro" id="IPR001005">
    <property type="entry name" value="SANT/Myb"/>
</dbReference>
<dbReference type="InterPro" id="IPR006447">
    <property type="entry name" value="Myb_dom_plants"/>
</dbReference>
<dbReference type="AlphaFoldDB" id="A0A6J0NVM4"/>
<dbReference type="InterPro" id="IPR009057">
    <property type="entry name" value="Homeodomain-like_sf"/>
</dbReference>
<feature type="domain" description="HTH myb-type" evidence="7">
    <location>
        <begin position="202"/>
        <end position="260"/>
    </location>
</feature>
<evidence type="ECO:0000256" key="2">
    <source>
        <dbReference type="ARBA" id="ARBA00023015"/>
    </source>
</evidence>
<comment type="subcellular location">
    <subcellularLocation>
        <location evidence="1">Nucleus</location>
    </subcellularLocation>
</comment>
<evidence type="ECO:0000256" key="5">
    <source>
        <dbReference type="ARBA" id="ARBA00023242"/>
    </source>
</evidence>
<dbReference type="OrthoDB" id="1908613at2759"/>
<dbReference type="PROSITE" id="PS51294">
    <property type="entry name" value="HTH_MYB"/>
    <property type="match status" value="1"/>
</dbReference>
<dbReference type="PANTHER" id="PTHR31003">
    <property type="entry name" value="MYB FAMILY TRANSCRIPTION FACTOR"/>
    <property type="match status" value="1"/>
</dbReference>
<feature type="compositionally biased region" description="Polar residues" evidence="6">
    <location>
        <begin position="313"/>
        <end position="322"/>
    </location>
</feature>
<dbReference type="RefSeq" id="XP_018488852.1">
    <property type="nucleotide sequence ID" value="XM_018633350.2"/>
</dbReference>
<dbReference type="Gene3D" id="1.10.10.60">
    <property type="entry name" value="Homeodomain-like"/>
    <property type="match status" value="1"/>
</dbReference>
<dbReference type="InterPro" id="IPR058673">
    <property type="entry name" value="HHO5-like_N"/>
</dbReference>
<dbReference type="Pfam" id="PF00249">
    <property type="entry name" value="Myb_DNA-binding"/>
    <property type="match status" value="1"/>
</dbReference>
<dbReference type="FunFam" id="1.10.10.60:FF:000002">
    <property type="entry name" value="Myb family transcription factor"/>
    <property type="match status" value="1"/>
</dbReference>
<evidence type="ECO:0000256" key="4">
    <source>
        <dbReference type="ARBA" id="ARBA00023163"/>
    </source>
</evidence>
<dbReference type="PANTHER" id="PTHR31003:SF3">
    <property type="entry name" value="HOMEODOMAIN-LIKE SUPERFAMILY PROTEIN-RELATED"/>
    <property type="match status" value="1"/>
</dbReference>
<dbReference type="InterPro" id="IPR017930">
    <property type="entry name" value="Myb_dom"/>
</dbReference>
<evidence type="ECO:0000313" key="9">
    <source>
        <dbReference type="RefSeq" id="XP_018488852.1"/>
    </source>
</evidence>
<sequence length="337" mass="38262">MGSLGDELTLGQRRHCSIPTKASTIMNVAVEKGCKLEEHVKKLEEEKRKIQGSELELPLCLQILNDAISYLKKKTEMDDTQPLLKDFISLRRPIGEEHVEELFKEKKFQLWRENDHISNTRFSDKKIKNTLDIERNEDKSCSSLSMLLSPGMRTPKVETGLGLGLTSSSMVDRRRRKGMASCGIPSNSVPQPPPYLQQQALRKQRRCWTPELHRRFVDALQQLGGPGVATPKQIREHMQEEDLTNDEVKSHLQKYRLHIRKSDSSEEKRSVVVLGFNLWNSSSQEEESGEEGESSKRSSNSQSDSPQGPLQLHCTTTTTCGDSSMEDAEDAKSERRD</sequence>
<feature type="compositionally biased region" description="Low complexity" evidence="6">
    <location>
        <begin position="297"/>
        <end position="308"/>
    </location>
</feature>
<reference evidence="8" key="1">
    <citation type="journal article" date="2019" name="Database">
        <title>The radish genome database (RadishGD): an integrated information resource for radish genomics.</title>
        <authorList>
            <person name="Yu H.J."/>
            <person name="Baek S."/>
            <person name="Lee Y.J."/>
            <person name="Cho A."/>
            <person name="Mun J.H."/>
        </authorList>
    </citation>
    <scope>NUCLEOTIDE SEQUENCE [LARGE SCALE GENOMIC DNA]</scope>
    <source>
        <strain evidence="8">cv. WK10039</strain>
    </source>
</reference>
<dbReference type="GeneID" id="108859449"/>
<dbReference type="KEGG" id="rsz:108859449"/>
<evidence type="ECO:0000256" key="6">
    <source>
        <dbReference type="SAM" id="MobiDB-lite"/>
    </source>
</evidence>
<evidence type="ECO:0000256" key="3">
    <source>
        <dbReference type="ARBA" id="ARBA00023125"/>
    </source>
</evidence>
<dbReference type="GO" id="GO:0005634">
    <property type="term" value="C:nucleus"/>
    <property type="evidence" value="ECO:0007669"/>
    <property type="project" value="UniProtKB-SubCell"/>
</dbReference>
<organism evidence="8 9">
    <name type="scientific">Raphanus sativus</name>
    <name type="common">Radish</name>
    <name type="synonym">Raphanus raphanistrum var. sativus</name>
    <dbReference type="NCBI Taxonomy" id="3726"/>
    <lineage>
        <taxon>Eukaryota</taxon>
        <taxon>Viridiplantae</taxon>
        <taxon>Streptophyta</taxon>
        <taxon>Embryophyta</taxon>
        <taxon>Tracheophyta</taxon>
        <taxon>Spermatophyta</taxon>
        <taxon>Magnoliopsida</taxon>
        <taxon>eudicotyledons</taxon>
        <taxon>Gunneridae</taxon>
        <taxon>Pentapetalae</taxon>
        <taxon>rosids</taxon>
        <taxon>malvids</taxon>
        <taxon>Brassicales</taxon>
        <taxon>Brassicaceae</taxon>
        <taxon>Brassiceae</taxon>
        <taxon>Raphanus</taxon>
    </lineage>
</organism>
<evidence type="ECO:0000256" key="1">
    <source>
        <dbReference type="ARBA" id="ARBA00004123"/>
    </source>
</evidence>
<dbReference type="NCBIfam" id="TIGR01557">
    <property type="entry name" value="myb_SHAQKYF"/>
    <property type="match status" value="1"/>
</dbReference>